<feature type="transmembrane region" description="Helical" evidence="1">
    <location>
        <begin position="549"/>
        <end position="570"/>
    </location>
</feature>
<name>A0A3E5EWM0_9FIRM</name>
<feature type="transmembrane region" description="Helical" evidence="1">
    <location>
        <begin position="12"/>
        <end position="32"/>
    </location>
</feature>
<dbReference type="Pfam" id="PF09913">
    <property type="entry name" value="DUF2142"/>
    <property type="match status" value="1"/>
</dbReference>
<keyword evidence="1" id="KW-0812">Transmembrane</keyword>
<dbReference type="EMBL" id="QSVB01000002">
    <property type="protein sequence ID" value="RGN93193.1"/>
    <property type="molecule type" value="Genomic_DNA"/>
</dbReference>
<feature type="transmembrane region" description="Helical" evidence="1">
    <location>
        <begin position="356"/>
        <end position="380"/>
    </location>
</feature>
<evidence type="ECO:0000313" key="3">
    <source>
        <dbReference type="Proteomes" id="UP000260841"/>
    </source>
</evidence>
<feature type="transmembrane region" description="Helical" evidence="1">
    <location>
        <begin position="164"/>
        <end position="183"/>
    </location>
</feature>
<evidence type="ECO:0000313" key="2">
    <source>
        <dbReference type="EMBL" id="RGN93193.1"/>
    </source>
</evidence>
<evidence type="ECO:0000256" key="1">
    <source>
        <dbReference type="SAM" id="Phobius"/>
    </source>
</evidence>
<dbReference type="AlphaFoldDB" id="A0A3E5EWM0"/>
<comment type="caution">
    <text evidence="2">The sequence shown here is derived from an EMBL/GenBank/DDBJ whole genome shotgun (WGS) entry which is preliminary data.</text>
</comment>
<sequence length="636" mass="72023">MKIHKEKTIKKIILVLLIMILGSTLIELGTNIKSLYMKNQNIMKIDEDHIELKGFVKKGKGYYLSNAEGVLRCDLNNKYVKKFVYDFDTGDMVDAEIKVGYDNSMGKEEVMIIEDKNPILLSESVVNVNKKVKWIEISLSSVEGGSGIYIKNIRINNQIEINKYRIFCSSVLILGICVCVIFRKKITKEIEYGFGIIALTLGIIFVISIPTNKVGWDEETHFKRAYQMSIYPGGEKISTEISGQFTTDTLYNYPYFQPQSYEEKQNLNGIINNYYKNGDHAVTVKGELCGVYTVGLVPQAIAIKIVRCIGMPFTYIFLAGRFAELMTYIIVMFFAIRIIPIGKRALTFISLTPTALFLAVTYTYDTIVFCFISLAIAMIMREWLKEKDRVNTKKIFIANLFMIIGCLPKAVYAPVALIEMLIPRERYENKKKRNQVVIIAGIVFLILMSTFIIPQLLNPNAMEDTRGTNVDSGQQMSLILAKPFAYAGIVLKNIWNTFPNFAFAESCYRLMGHLAPGGFQYLIPIIAVLLVSTDYSAKLNKKIKWTQKVGILVLLGMSVVLIWTALYIAFSEPGSSSIGGVQGRYYRPLLWLLYLVCSNNLIQVRVSDRRYNQFVLGMSVLISGITVYNVFGTFCI</sequence>
<proteinExistence type="predicted"/>
<feature type="transmembrane region" description="Helical" evidence="1">
    <location>
        <begin position="518"/>
        <end position="537"/>
    </location>
</feature>
<feature type="transmembrane region" description="Helical" evidence="1">
    <location>
        <begin position="436"/>
        <end position="457"/>
    </location>
</feature>
<protein>
    <submittedName>
        <fullName evidence="2">DUF2142 domain-containing protein</fullName>
    </submittedName>
</protein>
<feature type="transmembrane region" description="Helical" evidence="1">
    <location>
        <begin position="395"/>
        <end position="415"/>
    </location>
</feature>
<reference evidence="2 3" key="1">
    <citation type="submission" date="2018-08" db="EMBL/GenBank/DDBJ databases">
        <title>A genome reference for cultivated species of the human gut microbiota.</title>
        <authorList>
            <person name="Zou Y."/>
            <person name="Xue W."/>
            <person name="Luo G."/>
        </authorList>
    </citation>
    <scope>NUCLEOTIDE SEQUENCE [LARGE SCALE GENOMIC DNA]</scope>
    <source>
        <strain evidence="2 3">OM03-2</strain>
    </source>
</reference>
<feature type="transmembrane region" description="Helical" evidence="1">
    <location>
        <begin position="190"/>
        <end position="209"/>
    </location>
</feature>
<feature type="transmembrane region" description="Helical" evidence="1">
    <location>
        <begin position="614"/>
        <end position="631"/>
    </location>
</feature>
<accession>A0A3E5EWM0</accession>
<dbReference type="RefSeq" id="WP_117605892.1">
    <property type="nucleotide sequence ID" value="NZ_JAAIOF010000006.1"/>
</dbReference>
<dbReference type="InterPro" id="IPR018674">
    <property type="entry name" value="DUF2142_membrane"/>
</dbReference>
<feature type="transmembrane region" description="Helical" evidence="1">
    <location>
        <begin position="585"/>
        <end position="602"/>
    </location>
</feature>
<feature type="transmembrane region" description="Helical" evidence="1">
    <location>
        <begin position="315"/>
        <end position="336"/>
    </location>
</feature>
<gene>
    <name evidence="2" type="ORF">DXB36_02360</name>
</gene>
<keyword evidence="1" id="KW-0472">Membrane</keyword>
<dbReference type="Proteomes" id="UP000260841">
    <property type="component" value="Unassembled WGS sequence"/>
</dbReference>
<keyword evidence="1" id="KW-1133">Transmembrane helix</keyword>
<organism evidence="2 3">
    <name type="scientific">Dorea formicigenerans</name>
    <dbReference type="NCBI Taxonomy" id="39486"/>
    <lineage>
        <taxon>Bacteria</taxon>
        <taxon>Bacillati</taxon>
        <taxon>Bacillota</taxon>
        <taxon>Clostridia</taxon>
        <taxon>Lachnospirales</taxon>
        <taxon>Lachnospiraceae</taxon>
        <taxon>Dorea</taxon>
    </lineage>
</organism>